<gene>
    <name evidence="2" type="ORF">BS50DRAFT_662637</name>
</gene>
<dbReference type="EMBL" id="KZ678132">
    <property type="protein sequence ID" value="PSN70411.1"/>
    <property type="molecule type" value="Genomic_DNA"/>
</dbReference>
<accession>A0A2T2NYA9</accession>
<feature type="region of interest" description="Disordered" evidence="1">
    <location>
        <begin position="1"/>
        <end position="60"/>
    </location>
</feature>
<evidence type="ECO:0000313" key="2">
    <source>
        <dbReference type="EMBL" id="PSN70411.1"/>
    </source>
</evidence>
<protein>
    <submittedName>
        <fullName evidence="2">Uncharacterized protein</fullName>
    </submittedName>
</protein>
<evidence type="ECO:0000313" key="3">
    <source>
        <dbReference type="Proteomes" id="UP000240883"/>
    </source>
</evidence>
<feature type="compositionally biased region" description="Basic residues" evidence="1">
    <location>
        <begin position="40"/>
        <end position="52"/>
    </location>
</feature>
<proteinExistence type="predicted"/>
<name>A0A2T2NYA9_CORCC</name>
<dbReference type="AlphaFoldDB" id="A0A2T2NYA9"/>
<organism evidence="2 3">
    <name type="scientific">Corynespora cassiicola Philippines</name>
    <dbReference type="NCBI Taxonomy" id="1448308"/>
    <lineage>
        <taxon>Eukaryota</taxon>
        <taxon>Fungi</taxon>
        <taxon>Dikarya</taxon>
        <taxon>Ascomycota</taxon>
        <taxon>Pezizomycotina</taxon>
        <taxon>Dothideomycetes</taxon>
        <taxon>Pleosporomycetidae</taxon>
        <taxon>Pleosporales</taxon>
        <taxon>Corynesporascaceae</taxon>
        <taxon>Corynespora</taxon>
    </lineage>
</organism>
<evidence type="ECO:0000256" key="1">
    <source>
        <dbReference type="SAM" id="MobiDB-lite"/>
    </source>
</evidence>
<reference evidence="2 3" key="1">
    <citation type="journal article" date="2018" name="Front. Microbiol.">
        <title>Genome-Wide Analysis of Corynespora cassiicola Leaf Fall Disease Putative Effectors.</title>
        <authorList>
            <person name="Lopez D."/>
            <person name="Ribeiro S."/>
            <person name="Label P."/>
            <person name="Fumanal B."/>
            <person name="Venisse J.S."/>
            <person name="Kohler A."/>
            <person name="de Oliveira R.R."/>
            <person name="Labutti K."/>
            <person name="Lipzen A."/>
            <person name="Lail K."/>
            <person name="Bauer D."/>
            <person name="Ohm R.A."/>
            <person name="Barry K.W."/>
            <person name="Spatafora J."/>
            <person name="Grigoriev I.V."/>
            <person name="Martin F.M."/>
            <person name="Pujade-Renaud V."/>
        </authorList>
    </citation>
    <scope>NUCLEOTIDE SEQUENCE [LARGE SCALE GENOMIC DNA]</scope>
    <source>
        <strain evidence="2 3">Philippines</strain>
    </source>
</reference>
<keyword evidence="3" id="KW-1185">Reference proteome</keyword>
<dbReference type="Proteomes" id="UP000240883">
    <property type="component" value="Unassembled WGS sequence"/>
</dbReference>
<sequence length="206" mass="21844">MGDGQPGSLAAWQPGNLAALQGPRPRPAPLPAVIQLARFSRNRRGARSRRGSPSRMPCRLGQCLQPSPAGALEPLPGTAPPAIAPWNCSLVDHRSSPSPARPRSIPKYTPATVTCTASSMAPASPVDPRIRSVGFTRPFWCRPLAIPVGPCFFSRSSTTTGPPSDLLHGPLALCPSLHCRILQPLLKPSFDSHCIAALPLRSPAQH</sequence>